<dbReference type="EMBL" id="MVBN01000007">
    <property type="protein sequence ID" value="OOK69790.1"/>
    <property type="molecule type" value="Genomic_DNA"/>
</dbReference>
<reference evidence="3 4" key="1">
    <citation type="submission" date="2017-02" db="EMBL/GenBank/DDBJ databases">
        <title>Complete genome sequences of Mycobacterium kansasii strains isolated from rhesus macaques.</title>
        <authorList>
            <person name="Panda A."/>
            <person name="Nagaraj S."/>
            <person name="Zhao X."/>
            <person name="Tettelin H."/>
            <person name="Detolla L.J."/>
        </authorList>
    </citation>
    <scope>NUCLEOTIDE SEQUENCE [LARGE SCALE GENOMIC DNA]</scope>
    <source>
        <strain evidence="3 4">11-3469</strain>
    </source>
</reference>
<dbReference type="Gene3D" id="3.50.30.80">
    <property type="entry name" value="IlvD/EDD C-terminal domain-like"/>
    <property type="match status" value="1"/>
</dbReference>
<evidence type="ECO:0000259" key="2">
    <source>
        <dbReference type="Pfam" id="PF24877"/>
    </source>
</evidence>
<evidence type="ECO:0000313" key="3">
    <source>
        <dbReference type="EMBL" id="OOK69790.1"/>
    </source>
</evidence>
<dbReference type="PANTHER" id="PTHR43661">
    <property type="entry name" value="D-XYLONATE DEHYDRATASE"/>
    <property type="match status" value="1"/>
</dbReference>
<dbReference type="InterPro" id="IPR056740">
    <property type="entry name" value="ILV_EDD_C"/>
</dbReference>
<organism evidence="3 4">
    <name type="scientific">Mycobacterium kansasii</name>
    <dbReference type="NCBI Taxonomy" id="1768"/>
    <lineage>
        <taxon>Bacteria</taxon>
        <taxon>Bacillati</taxon>
        <taxon>Actinomycetota</taxon>
        <taxon>Actinomycetes</taxon>
        <taxon>Mycobacteriales</taxon>
        <taxon>Mycobacteriaceae</taxon>
        <taxon>Mycobacterium</taxon>
    </lineage>
</organism>
<gene>
    <name evidence="3" type="ORF">BZL29_5952</name>
</gene>
<accession>A0A1V3WS58</accession>
<feature type="domain" description="Dihydroxy-acid/6-phosphogluconate dehydratase C-terminal" evidence="2">
    <location>
        <begin position="1"/>
        <end position="70"/>
    </location>
</feature>
<dbReference type="GO" id="GO:0005829">
    <property type="term" value="C:cytosol"/>
    <property type="evidence" value="ECO:0007669"/>
    <property type="project" value="TreeGrafter"/>
</dbReference>
<proteinExistence type="predicted"/>
<evidence type="ECO:0000256" key="1">
    <source>
        <dbReference type="SAM" id="MobiDB-lite"/>
    </source>
</evidence>
<dbReference type="PANTHER" id="PTHR43661:SF3">
    <property type="entry name" value="D-XYLONATE DEHYDRATASE YAGF-RELATED"/>
    <property type="match status" value="1"/>
</dbReference>
<evidence type="ECO:0000313" key="4">
    <source>
        <dbReference type="Proteomes" id="UP000188532"/>
    </source>
</evidence>
<feature type="region of interest" description="Disordered" evidence="1">
    <location>
        <begin position="63"/>
        <end position="107"/>
    </location>
</feature>
<dbReference type="Pfam" id="PF24877">
    <property type="entry name" value="ILV_EDD_C"/>
    <property type="match status" value="1"/>
</dbReference>
<protein>
    <submittedName>
        <fullName evidence="3">Dehydratase family protein</fullName>
    </submittedName>
</protein>
<dbReference type="SUPFAM" id="SSF52016">
    <property type="entry name" value="LeuD/IlvD-like"/>
    <property type="match status" value="1"/>
</dbReference>
<dbReference type="Proteomes" id="UP000188532">
    <property type="component" value="Unassembled WGS sequence"/>
</dbReference>
<dbReference type="InterPro" id="IPR042096">
    <property type="entry name" value="Dihydro-acid_dehy_C"/>
</dbReference>
<dbReference type="GO" id="GO:0016836">
    <property type="term" value="F:hydro-lyase activity"/>
    <property type="evidence" value="ECO:0007669"/>
    <property type="project" value="TreeGrafter"/>
</dbReference>
<name>A0A1V3WS58_MYCKA</name>
<dbReference type="AlphaFoldDB" id="A0A1V3WS58"/>
<comment type="caution">
    <text evidence="3">The sequence shown here is derived from an EMBL/GenBank/DDBJ whole genome shotgun (WGS) entry which is preliminary data.</text>
</comment>
<sequence length="107" mass="11686">MLLLTDGRFSGGTTGLCVGHIAPEAVDAGPIAFLRDGDRIRLDVTSRTLDVLADADEFADRQQDFAPRRRATRPAYWPSTSSWSAPQPAARSAGSHPRSSHNPDLWR</sequence>